<evidence type="ECO:0000313" key="22">
    <source>
        <dbReference type="Ensembl" id="ENSCCRP00015072698.1"/>
    </source>
</evidence>
<keyword evidence="7" id="KW-1003">Cell membrane</keyword>
<dbReference type="InterPro" id="IPR057870">
    <property type="entry name" value="HR1_TOCA"/>
</dbReference>
<evidence type="ECO:0000256" key="8">
    <source>
        <dbReference type="ARBA" id="ARBA00022490"/>
    </source>
</evidence>
<dbReference type="Gene3D" id="6.10.140.470">
    <property type="match status" value="1"/>
</dbReference>
<dbReference type="Ensembl" id="ENSCCRT00015075061.1">
    <property type="protein sequence ID" value="ENSCCRP00015072698.1"/>
    <property type="gene ID" value="ENSCCRG00015028198.1"/>
</dbReference>
<evidence type="ECO:0000256" key="12">
    <source>
        <dbReference type="ARBA" id="ARBA00023136"/>
    </source>
</evidence>
<dbReference type="InterPro" id="IPR001060">
    <property type="entry name" value="FCH_dom"/>
</dbReference>
<evidence type="ECO:0000256" key="4">
    <source>
        <dbReference type="ARBA" id="ARBA00004544"/>
    </source>
</evidence>
<dbReference type="GO" id="GO:0005764">
    <property type="term" value="C:lysosome"/>
    <property type="evidence" value="ECO:0007669"/>
    <property type="project" value="UniProtKB-SubCell"/>
</dbReference>
<feature type="region of interest" description="Disordered" evidence="18">
    <location>
        <begin position="315"/>
        <end position="350"/>
    </location>
</feature>
<evidence type="ECO:0000256" key="13">
    <source>
        <dbReference type="ARBA" id="ARBA00023212"/>
    </source>
</evidence>
<keyword evidence="14" id="KW-0458">Lysosome</keyword>
<dbReference type="SMART" id="SM00055">
    <property type="entry name" value="FCH"/>
    <property type="match status" value="1"/>
</dbReference>
<dbReference type="GO" id="GO:0006897">
    <property type="term" value="P:endocytosis"/>
    <property type="evidence" value="ECO:0007669"/>
    <property type="project" value="UniProtKB-KW"/>
</dbReference>
<feature type="coiled-coil region" evidence="17">
    <location>
        <begin position="99"/>
        <end position="196"/>
    </location>
</feature>
<dbReference type="Proteomes" id="UP000694700">
    <property type="component" value="Unplaced"/>
</dbReference>
<evidence type="ECO:0000256" key="18">
    <source>
        <dbReference type="SAM" id="MobiDB-lite"/>
    </source>
</evidence>
<dbReference type="PROSITE" id="PS51741">
    <property type="entry name" value="F_BAR"/>
    <property type="match status" value="1"/>
</dbReference>
<proteinExistence type="inferred from homology"/>
<dbReference type="CDD" id="cd11911">
    <property type="entry name" value="SH3_CIP4-like"/>
    <property type="match status" value="1"/>
</dbReference>
<dbReference type="InterPro" id="IPR001452">
    <property type="entry name" value="SH3_domain"/>
</dbReference>
<evidence type="ECO:0000256" key="9">
    <source>
        <dbReference type="ARBA" id="ARBA00022583"/>
    </source>
</evidence>
<dbReference type="Gene3D" id="2.30.30.40">
    <property type="entry name" value="SH3 Domains"/>
    <property type="match status" value="1"/>
</dbReference>
<keyword evidence="13" id="KW-0206">Cytoskeleton</keyword>
<organism evidence="22 23">
    <name type="scientific">Cyprinus carpio</name>
    <name type="common">Common carp</name>
    <dbReference type="NCBI Taxonomy" id="7962"/>
    <lineage>
        <taxon>Eukaryota</taxon>
        <taxon>Metazoa</taxon>
        <taxon>Chordata</taxon>
        <taxon>Craniata</taxon>
        <taxon>Vertebrata</taxon>
        <taxon>Euteleostomi</taxon>
        <taxon>Actinopterygii</taxon>
        <taxon>Neopterygii</taxon>
        <taxon>Teleostei</taxon>
        <taxon>Ostariophysi</taxon>
        <taxon>Cypriniformes</taxon>
        <taxon>Cyprinidae</taxon>
        <taxon>Cyprininae</taxon>
        <taxon>Cyprinus</taxon>
    </lineage>
</organism>
<accession>A0A8C1ZEE1</accession>
<evidence type="ECO:0000313" key="23">
    <source>
        <dbReference type="Proteomes" id="UP000694700"/>
    </source>
</evidence>
<dbReference type="SUPFAM" id="SSF103657">
    <property type="entry name" value="BAR/IMD domain-like"/>
    <property type="match status" value="1"/>
</dbReference>
<dbReference type="GO" id="GO:0008289">
    <property type="term" value="F:lipid binding"/>
    <property type="evidence" value="ECO:0007669"/>
    <property type="project" value="UniProtKB-KW"/>
</dbReference>
<dbReference type="InterPro" id="IPR011072">
    <property type="entry name" value="HR1_rho-bd"/>
</dbReference>
<keyword evidence="6 15" id="KW-0728">SH3 domain</keyword>
<dbReference type="InterPro" id="IPR057871">
    <property type="entry name" value="HR1_CIP4_FNBP1L"/>
</dbReference>
<dbReference type="Pfam" id="PF25610">
    <property type="entry name" value="HR1_TOCA"/>
    <property type="match status" value="1"/>
</dbReference>
<protein>
    <submittedName>
        <fullName evidence="22">Thyroid hormone receptor interactor 10a</fullName>
    </submittedName>
</protein>
<dbReference type="CDD" id="cd07653">
    <property type="entry name" value="F-BAR_CIP4-like"/>
    <property type="match status" value="1"/>
</dbReference>
<dbReference type="GO" id="GO:0005938">
    <property type="term" value="C:cell cortex"/>
    <property type="evidence" value="ECO:0007669"/>
    <property type="project" value="UniProtKB-SubCell"/>
</dbReference>
<feature type="domain" description="REM-1" evidence="21">
    <location>
        <begin position="385"/>
        <end position="462"/>
    </location>
</feature>
<dbReference type="Gene3D" id="1.20.1270.60">
    <property type="entry name" value="Arfaptin homology (AH) domain/BAR domain"/>
    <property type="match status" value="1"/>
</dbReference>
<evidence type="ECO:0000256" key="6">
    <source>
        <dbReference type="ARBA" id="ARBA00022443"/>
    </source>
</evidence>
<evidence type="ECO:0000256" key="17">
    <source>
        <dbReference type="SAM" id="Coils"/>
    </source>
</evidence>
<dbReference type="FunFam" id="2.30.30.40:FF:000017">
    <property type="entry name" value="Formin-binding protein 1-like isoform 1"/>
    <property type="match status" value="1"/>
</dbReference>
<feature type="domain" description="F-BAR" evidence="20">
    <location>
        <begin position="1"/>
        <end position="257"/>
    </location>
</feature>
<dbReference type="SUPFAM" id="SSF50044">
    <property type="entry name" value="SH3-domain"/>
    <property type="match status" value="1"/>
</dbReference>
<evidence type="ECO:0000256" key="10">
    <source>
        <dbReference type="ARBA" id="ARBA00023054"/>
    </source>
</evidence>
<evidence type="ECO:0000256" key="7">
    <source>
        <dbReference type="ARBA" id="ARBA00022475"/>
    </source>
</evidence>
<dbReference type="PANTHER" id="PTHR15735">
    <property type="entry name" value="FCH AND DOUBLE SH3 DOMAINS PROTEIN"/>
    <property type="match status" value="1"/>
</dbReference>
<dbReference type="InterPro" id="IPR027267">
    <property type="entry name" value="AH/BAR_dom_sf"/>
</dbReference>
<dbReference type="Pfam" id="PF00018">
    <property type="entry name" value="SH3_1"/>
    <property type="match status" value="1"/>
</dbReference>
<evidence type="ECO:0000259" key="20">
    <source>
        <dbReference type="PROSITE" id="PS51741"/>
    </source>
</evidence>
<dbReference type="InterPro" id="IPR031160">
    <property type="entry name" value="F_BAR_dom"/>
</dbReference>
<dbReference type="FunFam" id="1.20.1270.60:FF:000002">
    <property type="entry name" value="Formin-binding protein 1-like isoform 1"/>
    <property type="match status" value="1"/>
</dbReference>
<dbReference type="PANTHER" id="PTHR15735:SF17">
    <property type="entry name" value="CDC42-INTERACTING PROTEIN 4"/>
    <property type="match status" value="1"/>
</dbReference>
<dbReference type="SMART" id="SM00326">
    <property type="entry name" value="SH3"/>
    <property type="match status" value="1"/>
</dbReference>
<evidence type="ECO:0000256" key="16">
    <source>
        <dbReference type="PROSITE-ProRule" id="PRU01077"/>
    </source>
</evidence>
<evidence type="ECO:0000256" key="14">
    <source>
        <dbReference type="ARBA" id="ARBA00023228"/>
    </source>
</evidence>
<evidence type="ECO:0000256" key="1">
    <source>
        <dbReference type="ARBA" id="ARBA00004236"/>
    </source>
</evidence>
<comment type="subcellular location">
    <subcellularLocation>
        <location evidence="1">Cell membrane</location>
    </subcellularLocation>
    <subcellularLocation>
        <location evidence="4">Cytoplasm</location>
        <location evidence="4">Cell cortex</location>
    </subcellularLocation>
    <subcellularLocation>
        <location evidence="2">Cytoplasm</location>
        <location evidence="2">Cytoskeleton</location>
    </subcellularLocation>
    <subcellularLocation>
        <location evidence="3">Lysosome</location>
    </subcellularLocation>
</comment>
<evidence type="ECO:0000256" key="11">
    <source>
        <dbReference type="ARBA" id="ARBA00023121"/>
    </source>
</evidence>
<feature type="domain" description="SH3" evidence="19">
    <location>
        <begin position="482"/>
        <end position="543"/>
    </location>
</feature>
<dbReference type="AlphaFoldDB" id="A0A8C1ZEE1"/>
<keyword evidence="9" id="KW-0254">Endocytosis</keyword>
<reference evidence="22" key="1">
    <citation type="submission" date="2025-08" db="UniProtKB">
        <authorList>
            <consortium name="Ensembl"/>
        </authorList>
    </citation>
    <scope>IDENTIFICATION</scope>
</reference>
<keyword evidence="8" id="KW-0963">Cytoplasm</keyword>
<keyword evidence="11" id="KW-0446">Lipid-binding</keyword>
<sequence length="553" mass="63517">MDQCDIIDKHTQSGLDLVEKYVKFVKERTEIEQNYAKQLRNLSKKYSPKRGSKEEQECRFSNHQAFLDILNEMNDYAGQRELIAENMMINICIELTKYLQELKQERKMHLSEAKKAQQYLEGTYKQLDNSKKRFEREWREAEKAAQYAEKTDQDLNATKADVEKAKQQAHMRTHIAEECKNDYASQLQKYNKEQNQFYFTDMPLIFNRLQDMDERRIKKLAQGYILFADTERHVMPIIGKCLEGITRAGTNVNERNDSVVLIEQHKSGFERPGDVEFEDYSQGINRASSDSSLSTPKGPLELLGRNKNKTFRLFNKKSKLPSSSISPFSTPPTPSPANGPPSPKFGRDPLSYCLKEINKTVKPRISSFRTLKRTVSVIGQEGFTHLPPEQRRKRLQQKIDDISKELQKEMDQSEALGKMKDVYEKNPQMGDPASLAPQITQTAQNMERLRGELNKYEVSDTDSSQAIYTEFDDEFEEEELAAPIGQCTALYSFPGSSEGTISMQEGEVLSVVEEDKGDGWTRVRRNNGDEGYIPTSYATITNMKCAVTRIDKT</sequence>
<evidence type="ECO:0000259" key="21">
    <source>
        <dbReference type="PROSITE" id="PS51860"/>
    </source>
</evidence>
<dbReference type="GO" id="GO:0005856">
    <property type="term" value="C:cytoskeleton"/>
    <property type="evidence" value="ECO:0007669"/>
    <property type="project" value="UniProtKB-SubCell"/>
</dbReference>
<evidence type="ECO:0000256" key="2">
    <source>
        <dbReference type="ARBA" id="ARBA00004245"/>
    </source>
</evidence>
<evidence type="ECO:0000256" key="3">
    <source>
        <dbReference type="ARBA" id="ARBA00004371"/>
    </source>
</evidence>
<keyword evidence="12" id="KW-0472">Membrane</keyword>
<evidence type="ECO:0000259" key="19">
    <source>
        <dbReference type="PROSITE" id="PS50002"/>
    </source>
</evidence>
<comment type="similarity">
    <text evidence="5">Belongs to the FNBP1 family.</text>
</comment>
<feature type="compositionally biased region" description="Pro residues" evidence="18">
    <location>
        <begin position="329"/>
        <end position="343"/>
    </location>
</feature>
<dbReference type="CDD" id="cd11628">
    <property type="entry name" value="HR1_CIP4_FNBP1L"/>
    <property type="match status" value="1"/>
</dbReference>
<name>A0A8C1ZEE1_CYPCA</name>
<dbReference type="InterPro" id="IPR036028">
    <property type="entry name" value="SH3-like_dom_sf"/>
</dbReference>
<dbReference type="GO" id="GO:0007165">
    <property type="term" value="P:signal transduction"/>
    <property type="evidence" value="ECO:0007669"/>
    <property type="project" value="InterPro"/>
</dbReference>
<evidence type="ECO:0000256" key="15">
    <source>
        <dbReference type="PROSITE-ProRule" id="PRU00192"/>
    </source>
</evidence>
<dbReference type="PROSITE" id="PS50002">
    <property type="entry name" value="SH3"/>
    <property type="match status" value="1"/>
</dbReference>
<dbReference type="Pfam" id="PF00611">
    <property type="entry name" value="FCH"/>
    <property type="match status" value="1"/>
</dbReference>
<evidence type="ECO:0000256" key="5">
    <source>
        <dbReference type="ARBA" id="ARBA00009426"/>
    </source>
</evidence>
<dbReference type="GO" id="GO:0005886">
    <property type="term" value="C:plasma membrane"/>
    <property type="evidence" value="ECO:0007669"/>
    <property type="project" value="UniProtKB-SubCell"/>
</dbReference>
<dbReference type="PROSITE" id="PS51860">
    <property type="entry name" value="REM_1"/>
    <property type="match status" value="1"/>
</dbReference>
<keyword evidence="10 16" id="KW-0175">Coiled coil</keyword>